<keyword evidence="5" id="KW-1185">Reference proteome</keyword>
<dbReference type="RefSeq" id="WP_073324106.1">
    <property type="nucleotide sequence ID" value="NZ_FQWD01000005.1"/>
</dbReference>
<dbReference type="AlphaFoldDB" id="A0A1M5N9D0"/>
<dbReference type="PROSITE" id="PS01124">
    <property type="entry name" value="HTH_ARAC_FAMILY_2"/>
    <property type="match status" value="1"/>
</dbReference>
<dbReference type="SMART" id="SM00342">
    <property type="entry name" value="HTH_ARAC"/>
    <property type="match status" value="1"/>
</dbReference>
<keyword evidence="4" id="KW-0238">DNA-binding</keyword>
<dbReference type="GO" id="GO:0003700">
    <property type="term" value="F:DNA-binding transcription factor activity"/>
    <property type="evidence" value="ECO:0007669"/>
    <property type="project" value="InterPro"/>
</dbReference>
<organism evidence="4 5">
    <name type="scientific">Marisediminitalea aggregata</name>
    <dbReference type="NCBI Taxonomy" id="634436"/>
    <lineage>
        <taxon>Bacteria</taxon>
        <taxon>Pseudomonadati</taxon>
        <taxon>Pseudomonadota</taxon>
        <taxon>Gammaproteobacteria</taxon>
        <taxon>Alteromonadales</taxon>
        <taxon>Alteromonadaceae</taxon>
        <taxon>Marisediminitalea</taxon>
    </lineage>
</organism>
<evidence type="ECO:0000313" key="4">
    <source>
        <dbReference type="EMBL" id="SHG86144.1"/>
    </source>
</evidence>
<name>A0A1M5N9D0_9ALTE</name>
<dbReference type="InterPro" id="IPR009057">
    <property type="entry name" value="Homeodomain-like_sf"/>
</dbReference>
<dbReference type="InterPro" id="IPR009594">
    <property type="entry name" value="Tscrpt_reg_HTH_AraC_N"/>
</dbReference>
<protein>
    <submittedName>
        <fullName evidence="4">AraC-type DNA-binding protein</fullName>
    </submittedName>
</protein>
<feature type="domain" description="HTH araC/xylS-type" evidence="3">
    <location>
        <begin position="195"/>
        <end position="293"/>
    </location>
</feature>
<dbReference type="PANTHER" id="PTHR43436:SF1">
    <property type="entry name" value="TRANSCRIPTIONAL REGULATORY PROTEIN"/>
    <property type="match status" value="1"/>
</dbReference>
<dbReference type="Pfam" id="PF12833">
    <property type="entry name" value="HTH_18"/>
    <property type="match status" value="1"/>
</dbReference>
<dbReference type="GO" id="GO:0043565">
    <property type="term" value="F:sequence-specific DNA binding"/>
    <property type="evidence" value="ECO:0007669"/>
    <property type="project" value="InterPro"/>
</dbReference>
<dbReference type="Gene3D" id="1.10.10.60">
    <property type="entry name" value="Homeodomain-like"/>
    <property type="match status" value="1"/>
</dbReference>
<dbReference type="Pfam" id="PF06719">
    <property type="entry name" value="AraC_N"/>
    <property type="match status" value="1"/>
</dbReference>
<proteinExistence type="predicted"/>
<keyword evidence="1" id="KW-0805">Transcription regulation</keyword>
<dbReference type="Proteomes" id="UP000184520">
    <property type="component" value="Unassembled WGS sequence"/>
</dbReference>
<evidence type="ECO:0000256" key="2">
    <source>
        <dbReference type="ARBA" id="ARBA00023163"/>
    </source>
</evidence>
<evidence type="ECO:0000256" key="1">
    <source>
        <dbReference type="ARBA" id="ARBA00023015"/>
    </source>
</evidence>
<sequence>MALQQLQQSMAATLTRLQADEGDMETDIPGLLLFRRNQPSEPAFCLVEPSIVLVAQGRKQMVAGGAAYPYDTSSFLVNSVDLPASSQVIEASPDSPCVGLVLKLDFRLLADLAAQINNPNPGDGEVKGISASLGAMTPKLFSPLTRLVELLEEPDAIEVLAPMLKREIHFRLLQTDKAAMLMHIASFDSQAFRVSKAINWLRQHFNAVVRVETLAGMANMSQPTFHLHFRQLTGMSPLQYQKWLRLNEAKRLMLNNQCDASTAAFEVGYESPSQFSREYRRLFGVPPRADMAQMRRVTQ</sequence>
<evidence type="ECO:0000259" key="3">
    <source>
        <dbReference type="PROSITE" id="PS01124"/>
    </source>
</evidence>
<dbReference type="STRING" id="634436.SAMN05216361_3128"/>
<keyword evidence="2" id="KW-0804">Transcription</keyword>
<reference evidence="5" key="1">
    <citation type="submission" date="2016-11" db="EMBL/GenBank/DDBJ databases">
        <authorList>
            <person name="Varghese N."/>
            <person name="Submissions S."/>
        </authorList>
    </citation>
    <scope>NUCLEOTIDE SEQUENCE [LARGE SCALE GENOMIC DNA]</scope>
    <source>
        <strain evidence="5">CGMCC 1.8995</strain>
    </source>
</reference>
<accession>A0A1M5N9D0</accession>
<gene>
    <name evidence="4" type="ORF">SAMN05216361_3128</name>
</gene>
<dbReference type="PANTHER" id="PTHR43436">
    <property type="entry name" value="ARAC-FAMILY TRANSCRIPTIONAL REGULATOR"/>
    <property type="match status" value="1"/>
</dbReference>
<dbReference type="SUPFAM" id="SSF46689">
    <property type="entry name" value="Homeodomain-like"/>
    <property type="match status" value="2"/>
</dbReference>
<evidence type="ECO:0000313" key="5">
    <source>
        <dbReference type="Proteomes" id="UP000184520"/>
    </source>
</evidence>
<dbReference type="EMBL" id="FQWD01000005">
    <property type="protein sequence ID" value="SHG86144.1"/>
    <property type="molecule type" value="Genomic_DNA"/>
</dbReference>
<dbReference type="OrthoDB" id="34150at2"/>
<dbReference type="InterPro" id="IPR018060">
    <property type="entry name" value="HTH_AraC"/>
</dbReference>